<evidence type="ECO:0008006" key="3">
    <source>
        <dbReference type="Google" id="ProtNLM"/>
    </source>
</evidence>
<dbReference type="EMBL" id="FKBS01000012">
    <property type="protein sequence ID" value="SAI05645.1"/>
    <property type="molecule type" value="Genomic_DNA"/>
</dbReference>
<gene>
    <name evidence="1" type="ORF">SAMEA1982600_01112</name>
</gene>
<dbReference type="Gene3D" id="3.40.50.150">
    <property type="entry name" value="Vaccinia Virus protein VP39"/>
    <property type="match status" value="1"/>
</dbReference>
<dbReference type="Pfam" id="PF13704">
    <property type="entry name" value="Glyco_tranf_2_4"/>
    <property type="match status" value="1"/>
</dbReference>
<name>A0A157M945_9BORD</name>
<dbReference type="RefSeq" id="WP_066409781.1">
    <property type="nucleotide sequence ID" value="NZ_FKBS01000012.1"/>
</dbReference>
<reference evidence="1 2" key="1">
    <citation type="submission" date="2016-03" db="EMBL/GenBank/DDBJ databases">
        <authorList>
            <consortium name="Pathogen Informatics"/>
        </authorList>
    </citation>
    <scope>NUCLEOTIDE SEQUENCE [LARGE SCALE GENOMIC DNA]</scope>
    <source>
        <strain evidence="1 2">NCTC13364</strain>
    </source>
</reference>
<accession>A0A157M945</accession>
<proteinExistence type="predicted"/>
<dbReference type="AlphaFoldDB" id="A0A157M945"/>
<evidence type="ECO:0000313" key="1">
    <source>
        <dbReference type="EMBL" id="SAI05645.1"/>
    </source>
</evidence>
<dbReference type="InterPro" id="IPR029063">
    <property type="entry name" value="SAM-dependent_MTases_sf"/>
</dbReference>
<protein>
    <recommendedName>
        <fullName evidence="3">Glycosyl transferase family 2</fullName>
    </recommendedName>
</protein>
<dbReference type="Proteomes" id="UP000077037">
    <property type="component" value="Unassembled WGS sequence"/>
</dbReference>
<organism evidence="1 2">
    <name type="scientific">Bordetella ansorpii</name>
    <dbReference type="NCBI Taxonomy" id="288768"/>
    <lineage>
        <taxon>Bacteria</taxon>
        <taxon>Pseudomonadati</taxon>
        <taxon>Pseudomonadota</taxon>
        <taxon>Betaproteobacteria</taxon>
        <taxon>Burkholderiales</taxon>
        <taxon>Alcaligenaceae</taxon>
        <taxon>Bordetella</taxon>
    </lineage>
</organism>
<dbReference type="OrthoDB" id="101857at2"/>
<evidence type="ECO:0000313" key="2">
    <source>
        <dbReference type="Proteomes" id="UP000077037"/>
    </source>
</evidence>
<sequence length="782" mass="87589">MEEQLRVKVIAIAKDEAAYIPQWIHHHLHFGFDAVELWLNDISDNSLALLRKIQAALGADVVSIVEADDVLERCIKTRRHFQEEAYNLAYQREVKQGAFTHLMFLDLDELWTPANFEDSVKDVLRRYPQSDSISFLWMVDLPDRQRKSFCRPFYLENKFQRNRHVKSLARISPNIQKIGIHNHVVKDGVFHLSDGTAFEPSPDVLRVGWSYISLPQVKARLKQPEPYFIVHQIYRSKEEYLSSLLRGRRHTGDREHLFKTNRQGYLPMHDETHTESIRVSEANLRRYDSGYQDFIKRTGLPEVLRAAQDFIVERCESAFAAIKDDPSMLVKYEQQLRGLPDVQAKAEGDSIVGKIEATLRASQTDCVEIRGWAADVGRNRPLKFQFQDDAGQLAALFSQRVARPDLYEKTKPLGLDCGFRLEISPEQAAAIESGIAGNVFEIIAKTFDGKARHVFSIEKSALRPASDVPNPKMREPYGEVSCAEVQGGMVQFSGQVNSGKGVAVQVYAAMDSLLFPLAIGSYEQAAPGAMTFAASLELARLPGDLQAKVPRIYAAINGRACPLSIGESYAYPASDVASFYRAKLPTAAFSASLPREEHASLLEHLPGKKTYLTYGAPDTASLALQAGAQNIVAVDSDAAVSARLNEHMAVAIRNTSRNFFPVHVNLGKTKELGYPVDDTGWKAYPTYASLAWELCEAKGISPDLVLIDARFRVACFLVSVMMAKPGAVLLFDDYSDRPQYHVVERVLKPVERYGRMAKFVVPEQVNLKVGLALLLRYCSNAF</sequence>